<dbReference type="OrthoDB" id="9815954at2"/>
<accession>A0A1I1Q491</accession>
<keyword evidence="4 8" id="KW-0812">Transmembrane</keyword>
<comment type="similarity">
    <text evidence="8 9">Belongs to the TonB-dependent receptor family.</text>
</comment>
<evidence type="ECO:0000256" key="9">
    <source>
        <dbReference type="RuleBase" id="RU003357"/>
    </source>
</evidence>
<sequence length="716" mass="78502">MPRKALIPLLTALAVTPELAAEELDTVQVHGGAGGEHRAGEQAATIQQTEVITAERLRRKQANTLADAVENEPGVHVNNECSMCAIKRVMLNGLKGEHTTILVDGVPMHSVVSSYYGMDAVTAAGIERVEIARGAGASLIAPEAIGGTINVITKRAERDGVSVDLSGGEHGYRRVSLEGTAVADDGATRATIAGQFDEQDRFDADDNGVAENPARDNRSLTTHLARDLDANDTVELRVASFRSTTLGGPTGISEMAGIRTEADGASDSSADYFAGGDVRREWTGQPWETLETIDTQRDEYTLRWRHDLADGGRIIATGSRVDHTQDSFYEGFDYANDDTTHFGDLRWERALGLEHFLTVGLDHTDERMTSESDFMDRNDIAGDAFDHRDTGLYLQDIWTPTADLEVKLAARLDRIRTDWTEKTAEGDEIDTEVFAPRAHVRWRHTDHWTSRFGAGRGYRAPLTFFESEHGILEEGFDIDIDKVETSQSASYALSYRDETRAATLSLAHTRVEDLAYIDSAVGGGGRPTLVNSDDPARVTTADLSAGAQLGAGWRVDGSLAHFAYGDDYKETFAVAPVEDRLRLETAWQGSAWSFNGSLNVVGERDLTDYGYGGRYNRWDDANDNGEVDEGELRDPKETDAPAWFTIDLRLARELDETFSAYLGVNNLFDYTQAGDEETPLFYEGEAGSGEEAAFDVAHIYAPLRGRVVYAGLRAEF</sequence>
<reference evidence="13 14" key="1">
    <citation type="submission" date="2016-10" db="EMBL/GenBank/DDBJ databases">
        <authorList>
            <person name="de Groot N.N."/>
        </authorList>
    </citation>
    <scope>NUCLEOTIDE SEQUENCE [LARGE SCALE GENOMIC DNA]</scope>
    <source>
        <strain evidence="13 14">HL3</strain>
    </source>
</reference>
<keyword evidence="13" id="KW-0675">Receptor</keyword>
<gene>
    <name evidence="13" type="ORF">SAMN05660831_00976</name>
</gene>
<keyword evidence="3 8" id="KW-1134">Transmembrane beta strand</keyword>
<dbReference type="PANTHER" id="PTHR30069">
    <property type="entry name" value="TONB-DEPENDENT OUTER MEMBRANE RECEPTOR"/>
    <property type="match status" value="1"/>
</dbReference>
<evidence type="ECO:0000313" key="13">
    <source>
        <dbReference type="EMBL" id="SFD16869.1"/>
    </source>
</evidence>
<dbReference type="InterPro" id="IPR036942">
    <property type="entry name" value="Beta-barrel_TonB_sf"/>
</dbReference>
<evidence type="ECO:0000259" key="11">
    <source>
        <dbReference type="Pfam" id="PF00593"/>
    </source>
</evidence>
<dbReference type="GO" id="GO:0015344">
    <property type="term" value="F:siderophore uptake transmembrane transporter activity"/>
    <property type="evidence" value="ECO:0007669"/>
    <property type="project" value="TreeGrafter"/>
</dbReference>
<feature type="signal peptide" evidence="10">
    <location>
        <begin position="1"/>
        <end position="20"/>
    </location>
</feature>
<evidence type="ECO:0000256" key="2">
    <source>
        <dbReference type="ARBA" id="ARBA00022448"/>
    </source>
</evidence>
<evidence type="ECO:0000256" key="4">
    <source>
        <dbReference type="ARBA" id="ARBA00022692"/>
    </source>
</evidence>
<dbReference type="InterPro" id="IPR012910">
    <property type="entry name" value="Plug_dom"/>
</dbReference>
<evidence type="ECO:0000256" key="6">
    <source>
        <dbReference type="ARBA" id="ARBA00023136"/>
    </source>
</evidence>
<keyword evidence="14" id="KW-1185">Reference proteome</keyword>
<dbReference type="PANTHER" id="PTHR30069:SF57">
    <property type="entry name" value="TONB-DEPENDENT RECEPTOR"/>
    <property type="match status" value="1"/>
</dbReference>
<dbReference type="Pfam" id="PF00593">
    <property type="entry name" value="TonB_dep_Rec_b-barrel"/>
    <property type="match status" value="1"/>
</dbReference>
<dbReference type="Gene3D" id="2.170.130.10">
    <property type="entry name" value="TonB-dependent receptor, plug domain"/>
    <property type="match status" value="1"/>
</dbReference>
<dbReference type="InterPro" id="IPR039426">
    <property type="entry name" value="TonB-dep_rcpt-like"/>
</dbReference>
<dbReference type="Pfam" id="PF07715">
    <property type="entry name" value="Plug"/>
    <property type="match status" value="1"/>
</dbReference>
<evidence type="ECO:0000256" key="5">
    <source>
        <dbReference type="ARBA" id="ARBA00023077"/>
    </source>
</evidence>
<dbReference type="STRING" id="1123397.SAMN05660831_00976"/>
<keyword evidence="5 9" id="KW-0798">TonB box</keyword>
<proteinExistence type="inferred from homology"/>
<dbReference type="CDD" id="cd01347">
    <property type="entry name" value="ligand_gated_channel"/>
    <property type="match status" value="1"/>
</dbReference>
<evidence type="ECO:0000256" key="10">
    <source>
        <dbReference type="SAM" id="SignalP"/>
    </source>
</evidence>
<dbReference type="InterPro" id="IPR037066">
    <property type="entry name" value="Plug_dom_sf"/>
</dbReference>
<dbReference type="GO" id="GO:0044718">
    <property type="term" value="P:siderophore transmembrane transport"/>
    <property type="evidence" value="ECO:0007669"/>
    <property type="project" value="TreeGrafter"/>
</dbReference>
<feature type="domain" description="TonB-dependent receptor plug" evidence="12">
    <location>
        <begin position="44"/>
        <end position="148"/>
    </location>
</feature>
<name>A0A1I1Q491_9GAMM</name>
<protein>
    <submittedName>
        <fullName evidence="13">Outer membrane receptor for ferrienterochelin and colicins</fullName>
    </submittedName>
</protein>
<evidence type="ECO:0000256" key="8">
    <source>
        <dbReference type="PROSITE-ProRule" id="PRU01360"/>
    </source>
</evidence>
<evidence type="ECO:0000256" key="1">
    <source>
        <dbReference type="ARBA" id="ARBA00004571"/>
    </source>
</evidence>
<dbReference type="GO" id="GO:0009279">
    <property type="term" value="C:cell outer membrane"/>
    <property type="evidence" value="ECO:0007669"/>
    <property type="project" value="UniProtKB-SubCell"/>
</dbReference>
<organism evidence="13 14">
    <name type="scientific">Thiohalospira halophila DSM 15071</name>
    <dbReference type="NCBI Taxonomy" id="1123397"/>
    <lineage>
        <taxon>Bacteria</taxon>
        <taxon>Pseudomonadati</taxon>
        <taxon>Pseudomonadota</taxon>
        <taxon>Gammaproteobacteria</taxon>
        <taxon>Thiohalospirales</taxon>
        <taxon>Thiohalospiraceae</taxon>
        <taxon>Thiohalospira</taxon>
    </lineage>
</organism>
<dbReference type="RefSeq" id="WP_159433021.1">
    <property type="nucleotide sequence ID" value="NZ_FOMJ01000002.1"/>
</dbReference>
<feature type="chain" id="PRO_5011469593" evidence="10">
    <location>
        <begin position="21"/>
        <end position="716"/>
    </location>
</feature>
<dbReference type="SUPFAM" id="SSF56935">
    <property type="entry name" value="Porins"/>
    <property type="match status" value="1"/>
</dbReference>
<evidence type="ECO:0000313" key="14">
    <source>
        <dbReference type="Proteomes" id="UP000198611"/>
    </source>
</evidence>
<keyword evidence="10" id="KW-0732">Signal</keyword>
<evidence type="ECO:0000259" key="12">
    <source>
        <dbReference type="Pfam" id="PF07715"/>
    </source>
</evidence>
<evidence type="ECO:0000256" key="3">
    <source>
        <dbReference type="ARBA" id="ARBA00022452"/>
    </source>
</evidence>
<dbReference type="InterPro" id="IPR000531">
    <property type="entry name" value="Beta-barrel_TonB"/>
</dbReference>
<keyword evidence="7 8" id="KW-0998">Cell outer membrane</keyword>
<dbReference type="EMBL" id="FOMJ01000002">
    <property type="protein sequence ID" value="SFD16869.1"/>
    <property type="molecule type" value="Genomic_DNA"/>
</dbReference>
<keyword evidence="6 8" id="KW-0472">Membrane</keyword>
<dbReference type="Proteomes" id="UP000198611">
    <property type="component" value="Unassembled WGS sequence"/>
</dbReference>
<keyword evidence="2 8" id="KW-0813">Transport</keyword>
<dbReference type="PROSITE" id="PS52016">
    <property type="entry name" value="TONB_DEPENDENT_REC_3"/>
    <property type="match status" value="1"/>
</dbReference>
<evidence type="ECO:0000256" key="7">
    <source>
        <dbReference type="ARBA" id="ARBA00023237"/>
    </source>
</evidence>
<feature type="domain" description="TonB-dependent receptor-like beta-barrel" evidence="11">
    <location>
        <begin position="270"/>
        <end position="667"/>
    </location>
</feature>
<dbReference type="AlphaFoldDB" id="A0A1I1Q491"/>
<dbReference type="Gene3D" id="2.40.170.20">
    <property type="entry name" value="TonB-dependent receptor, beta-barrel domain"/>
    <property type="match status" value="1"/>
</dbReference>
<comment type="subcellular location">
    <subcellularLocation>
        <location evidence="1 8">Cell outer membrane</location>
        <topology evidence="1 8">Multi-pass membrane protein</topology>
    </subcellularLocation>
</comment>